<sequence>MDSIIVIDKMEKKDWEQVRDIYRDGINTGNATFDTETPDWEEWDRKYLPVCRLAAREGQRVVGWAALLPVNAKAAFSGVAELSIYLRAGTTGKGLGTRLMDELVKESELQGFWTLQAGIFPENKGSIRLHEKFGFERVGVRRRLGKLHGVWRDVLLMERRSNTVGIE</sequence>
<dbReference type="InterPro" id="IPR016181">
    <property type="entry name" value="Acyl_CoA_acyltransferase"/>
</dbReference>
<evidence type="ECO:0000313" key="4">
    <source>
        <dbReference type="EMBL" id="MFC2947463.1"/>
    </source>
</evidence>
<evidence type="ECO:0000259" key="3">
    <source>
        <dbReference type="PROSITE" id="PS51186"/>
    </source>
</evidence>
<dbReference type="InterPro" id="IPR000182">
    <property type="entry name" value="GNAT_dom"/>
</dbReference>
<organism evidence="4 5">
    <name type="scientific">Virgibacillus sediminis</name>
    <dbReference type="NCBI Taxonomy" id="202260"/>
    <lineage>
        <taxon>Bacteria</taxon>
        <taxon>Bacillati</taxon>
        <taxon>Bacillota</taxon>
        <taxon>Bacilli</taxon>
        <taxon>Bacillales</taxon>
        <taxon>Bacillaceae</taxon>
        <taxon>Virgibacillus</taxon>
    </lineage>
</organism>
<dbReference type="GO" id="GO:0016746">
    <property type="term" value="F:acyltransferase activity"/>
    <property type="evidence" value="ECO:0007669"/>
    <property type="project" value="UniProtKB-KW"/>
</dbReference>
<dbReference type="RefSeq" id="WP_390303158.1">
    <property type="nucleotide sequence ID" value="NZ_JBHRRZ010000006.1"/>
</dbReference>
<feature type="domain" description="N-acetyltransferase" evidence="3">
    <location>
        <begin position="5"/>
        <end position="158"/>
    </location>
</feature>
<dbReference type="PANTHER" id="PTHR43072">
    <property type="entry name" value="N-ACETYLTRANSFERASE"/>
    <property type="match status" value="1"/>
</dbReference>
<keyword evidence="1 4" id="KW-0808">Transferase</keyword>
<proteinExistence type="predicted"/>
<keyword evidence="2 4" id="KW-0012">Acyltransferase</keyword>
<dbReference type="EMBL" id="JBHRRZ010000006">
    <property type="protein sequence ID" value="MFC2947463.1"/>
    <property type="molecule type" value="Genomic_DNA"/>
</dbReference>
<protein>
    <submittedName>
        <fullName evidence="4">GNAT family N-acetyltransferase</fullName>
        <ecNumber evidence="4">2.3.-.-</ecNumber>
    </submittedName>
</protein>
<dbReference type="PROSITE" id="PS51186">
    <property type="entry name" value="GNAT"/>
    <property type="match status" value="1"/>
</dbReference>
<keyword evidence="5" id="KW-1185">Reference proteome</keyword>
<dbReference type="Gene3D" id="3.40.630.30">
    <property type="match status" value="1"/>
</dbReference>
<evidence type="ECO:0000313" key="5">
    <source>
        <dbReference type="Proteomes" id="UP001595387"/>
    </source>
</evidence>
<dbReference type="Proteomes" id="UP001595387">
    <property type="component" value="Unassembled WGS sequence"/>
</dbReference>
<dbReference type="Pfam" id="PF00583">
    <property type="entry name" value="Acetyltransf_1"/>
    <property type="match status" value="1"/>
</dbReference>
<evidence type="ECO:0000256" key="2">
    <source>
        <dbReference type="ARBA" id="ARBA00023315"/>
    </source>
</evidence>
<gene>
    <name evidence="4" type="ORF">ACFODW_03690</name>
</gene>
<dbReference type="PANTHER" id="PTHR43072:SF23">
    <property type="entry name" value="UPF0039 PROTEIN C11D3.02C"/>
    <property type="match status" value="1"/>
</dbReference>
<evidence type="ECO:0000256" key="1">
    <source>
        <dbReference type="ARBA" id="ARBA00022679"/>
    </source>
</evidence>
<reference evidence="5" key="1">
    <citation type="journal article" date="2019" name="Int. J. Syst. Evol. Microbiol.">
        <title>The Global Catalogue of Microorganisms (GCM) 10K type strain sequencing project: providing services to taxonomists for standard genome sequencing and annotation.</title>
        <authorList>
            <consortium name="The Broad Institute Genomics Platform"/>
            <consortium name="The Broad Institute Genome Sequencing Center for Infectious Disease"/>
            <person name="Wu L."/>
            <person name="Ma J."/>
        </authorList>
    </citation>
    <scope>NUCLEOTIDE SEQUENCE [LARGE SCALE GENOMIC DNA]</scope>
    <source>
        <strain evidence="5">KCTC 13193</strain>
    </source>
</reference>
<dbReference type="EC" id="2.3.-.-" evidence="4"/>
<dbReference type="SUPFAM" id="SSF55729">
    <property type="entry name" value="Acyl-CoA N-acyltransferases (Nat)"/>
    <property type="match status" value="1"/>
</dbReference>
<name>A0ABV7A3I7_9BACI</name>
<comment type="caution">
    <text evidence="4">The sequence shown here is derived from an EMBL/GenBank/DDBJ whole genome shotgun (WGS) entry which is preliminary data.</text>
</comment>
<accession>A0ABV7A3I7</accession>
<dbReference type="CDD" id="cd04301">
    <property type="entry name" value="NAT_SF"/>
    <property type="match status" value="1"/>
</dbReference>